<dbReference type="PANTHER" id="PTHR48086:SF10">
    <property type="entry name" value="AGR155CP"/>
    <property type="match status" value="1"/>
</dbReference>
<dbReference type="InterPro" id="IPR001734">
    <property type="entry name" value="Na/solute_symporter"/>
</dbReference>
<evidence type="ECO:0000256" key="6">
    <source>
        <dbReference type="ARBA" id="ARBA00023136"/>
    </source>
</evidence>
<comment type="subcellular location">
    <subcellularLocation>
        <location evidence="1">Membrane</location>
        <topology evidence="1">Multi-pass membrane protein</topology>
    </subcellularLocation>
</comment>
<dbReference type="PANTHER" id="PTHR48086">
    <property type="entry name" value="SODIUM/PROLINE SYMPORTER-RELATED"/>
    <property type="match status" value="1"/>
</dbReference>
<protein>
    <submittedName>
        <fullName evidence="9">Sodium:proline symporter</fullName>
    </submittedName>
</protein>
<comment type="caution">
    <text evidence="9">The sequence shown here is derived from an EMBL/GenBank/DDBJ whole genome shotgun (WGS) entry which is preliminary data.</text>
</comment>
<evidence type="ECO:0000256" key="7">
    <source>
        <dbReference type="RuleBase" id="RU362091"/>
    </source>
</evidence>
<dbReference type="Gene3D" id="1.20.1730.10">
    <property type="entry name" value="Sodium/glucose cotransporter"/>
    <property type="match status" value="1"/>
</dbReference>
<feature type="transmembrane region" description="Helical" evidence="8">
    <location>
        <begin position="150"/>
        <end position="172"/>
    </location>
</feature>
<dbReference type="InterPro" id="IPR038377">
    <property type="entry name" value="Na/Glc_symporter_sf"/>
</dbReference>
<keyword evidence="3" id="KW-0813">Transport</keyword>
<dbReference type="GO" id="GO:0016020">
    <property type="term" value="C:membrane"/>
    <property type="evidence" value="ECO:0007669"/>
    <property type="project" value="UniProtKB-SubCell"/>
</dbReference>
<evidence type="ECO:0000313" key="9">
    <source>
        <dbReference type="EMBL" id="MFC7315657.1"/>
    </source>
</evidence>
<organism evidence="9 10">
    <name type="scientific">Halomarina halobia</name>
    <dbReference type="NCBI Taxonomy" id="3033386"/>
    <lineage>
        <taxon>Archaea</taxon>
        <taxon>Methanobacteriati</taxon>
        <taxon>Methanobacteriota</taxon>
        <taxon>Stenosarchaea group</taxon>
        <taxon>Halobacteria</taxon>
        <taxon>Halobacteriales</taxon>
        <taxon>Natronomonadaceae</taxon>
        <taxon>Halomarina</taxon>
    </lineage>
</organism>
<evidence type="ECO:0000256" key="3">
    <source>
        <dbReference type="ARBA" id="ARBA00022448"/>
    </source>
</evidence>
<evidence type="ECO:0000313" key="10">
    <source>
        <dbReference type="Proteomes" id="UP001596547"/>
    </source>
</evidence>
<sequence length="196" mass="19776">MVSAGVALAVTFVVVALTAAAGIAASRRGIEGVEDFISARNTVGGGSLTATIVASSMGAWILFSPAEAGAAFGGLSAVVGYALGSAVPLAAYSVLGPRIRRLIPEGHSLTEYAYVRYGPTMYAFVLVISVAYMFTFLAAELTGIAGGLEVVAGVPAWQTAVVVGGAVLLYTAYGGLKASIFTDAVQTLVILPLLAV</sequence>
<dbReference type="RefSeq" id="WP_417378757.1">
    <property type="nucleotide sequence ID" value="NZ_JBHTBF010000001.1"/>
</dbReference>
<evidence type="ECO:0000256" key="1">
    <source>
        <dbReference type="ARBA" id="ARBA00004141"/>
    </source>
</evidence>
<gene>
    <name evidence="9" type="ORF">ACFQPE_02450</name>
</gene>
<dbReference type="EMBL" id="JBHTBF010000001">
    <property type="protein sequence ID" value="MFC7315657.1"/>
    <property type="molecule type" value="Genomic_DNA"/>
</dbReference>
<evidence type="ECO:0000256" key="5">
    <source>
        <dbReference type="ARBA" id="ARBA00022989"/>
    </source>
</evidence>
<dbReference type="InterPro" id="IPR050277">
    <property type="entry name" value="Sodium:Solute_Symporter"/>
</dbReference>
<comment type="similarity">
    <text evidence="2 7">Belongs to the sodium:solute symporter (SSF) (TC 2.A.21) family.</text>
</comment>
<keyword evidence="6 8" id="KW-0472">Membrane</keyword>
<feature type="non-terminal residue" evidence="9">
    <location>
        <position position="196"/>
    </location>
</feature>
<name>A0ABD6A6A1_9EURY</name>
<keyword evidence="5 8" id="KW-1133">Transmembrane helix</keyword>
<evidence type="ECO:0000256" key="2">
    <source>
        <dbReference type="ARBA" id="ARBA00006434"/>
    </source>
</evidence>
<keyword evidence="4 8" id="KW-0812">Transmembrane</keyword>
<proteinExistence type="inferred from homology"/>
<dbReference type="Pfam" id="PF00474">
    <property type="entry name" value="SSF"/>
    <property type="match status" value="1"/>
</dbReference>
<keyword evidence="10" id="KW-1185">Reference proteome</keyword>
<feature type="transmembrane region" description="Helical" evidence="8">
    <location>
        <begin position="114"/>
        <end position="138"/>
    </location>
</feature>
<reference evidence="9 10" key="1">
    <citation type="journal article" date="2019" name="Int. J. Syst. Evol. Microbiol.">
        <title>The Global Catalogue of Microorganisms (GCM) 10K type strain sequencing project: providing services to taxonomists for standard genome sequencing and annotation.</title>
        <authorList>
            <consortium name="The Broad Institute Genomics Platform"/>
            <consortium name="The Broad Institute Genome Sequencing Center for Infectious Disease"/>
            <person name="Wu L."/>
            <person name="Ma J."/>
        </authorList>
    </citation>
    <scope>NUCLEOTIDE SEQUENCE [LARGE SCALE GENOMIC DNA]</scope>
    <source>
        <strain evidence="9 10">PSR21</strain>
    </source>
</reference>
<evidence type="ECO:0000256" key="8">
    <source>
        <dbReference type="SAM" id="Phobius"/>
    </source>
</evidence>
<evidence type="ECO:0000256" key="4">
    <source>
        <dbReference type="ARBA" id="ARBA00022692"/>
    </source>
</evidence>
<feature type="transmembrane region" description="Helical" evidence="8">
    <location>
        <begin position="44"/>
        <end position="63"/>
    </location>
</feature>
<dbReference type="Proteomes" id="UP001596547">
    <property type="component" value="Unassembled WGS sequence"/>
</dbReference>
<accession>A0ABD6A6A1</accession>
<dbReference type="PROSITE" id="PS50283">
    <property type="entry name" value="NA_SOLUT_SYMP_3"/>
    <property type="match status" value="1"/>
</dbReference>
<feature type="transmembrane region" description="Helical" evidence="8">
    <location>
        <begin position="70"/>
        <end position="94"/>
    </location>
</feature>
<dbReference type="AlphaFoldDB" id="A0ABD6A6A1"/>